<organism evidence="2 3">
    <name type="scientific">Aporhodopirellula rubra</name>
    <dbReference type="NCBI Taxonomy" id="980271"/>
    <lineage>
        <taxon>Bacteria</taxon>
        <taxon>Pseudomonadati</taxon>
        <taxon>Planctomycetota</taxon>
        <taxon>Planctomycetia</taxon>
        <taxon>Pirellulales</taxon>
        <taxon>Pirellulaceae</taxon>
        <taxon>Aporhodopirellula</taxon>
    </lineage>
</organism>
<name>A0A7W5DW63_9BACT</name>
<dbReference type="RefSeq" id="WP_184303173.1">
    <property type="nucleotide sequence ID" value="NZ_JACHXU010000003.1"/>
</dbReference>
<feature type="domain" description="IrrE N-terminal-like" evidence="1">
    <location>
        <begin position="38"/>
        <end position="138"/>
    </location>
</feature>
<dbReference type="PANTHER" id="PTHR43236:SF1">
    <property type="entry name" value="BLL7220 PROTEIN"/>
    <property type="match status" value="1"/>
</dbReference>
<keyword evidence="3" id="KW-1185">Reference proteome</keyword>
<sequence>MSPIDLHLLAELKGVVDIAPREMKADGYLGVREDGAFVIRHRAGARQTRTRFTIAHEIAHILLAEVEGQSLNRDGNYRRDASEEMAVNRIAAELLIPELIVSREIRRDFGEGRLPRWSFVFHLAKRFNVSCTAMVLRLLELPSINAISFRVSIEGLGQHNPFCSTENKWMRLANGVDYEMDRVWRESRRTNKHQLAIALDGQELTVDCEGELREFATRLGDAKVYWLVGWHVPGFSG</sequence>
<protein>
    <submittedName>
        <fullName evidence="2">Zn-dependent peptidase ImmA (M78 family)</fullName>
    </submittedName>
</protein>
<accession>A0A7W5DW63</accession>
<dbReference type="InterPro" id="IPR052345">
    <property type="entry name" value="Rad_response_metalloprotease"/>
</dbReference>
<comment type="caution">
    <text evidence="2">The sequence shown here is derived from an EMBL/GenBank/DDBJ whole genome shotgun (WGS) entry which is preliminary data.</text>
</comment>
<proteinExistence type="predicted"/>
<evidence type="ECO:0000313" key="2">
    <source>
        <dbReference type="EMBL" id="MBB3205520.1"/>
    </source>
</evidence>
<dbReference type="Pfam" id="PF06114">
    <property type="entry name" value="Peptidase_M78"/>
    <property type="match status" value="1"/>
</dbReference>
<evidence type="ECO:0000313" key="3">
    <source>
        <dbReference type="Proteomes" id="UP000536179"/>
    </source>
</evidence>
<dbReference type="InterPro" id="IPR010359">
    <property type="entry name" value="IrrE_HExxH"/>
</dbReference>
<gene>
    <name evidence="2" type="ORF">FHS27_001320</name>
</gene>
<reference evidence="2 3" key="1">
    <citation type="submission" date="2020-08" db="EMBL/GenBank/DDBJ databases">
        <title>Genomic Encyclopedia of Type Strains, Phase III (KMG-III): the genomes of soil and plant-associated and newly described type strains.</title>
        <authorList>
            <person name="Whitman W."/>
        </authorList>
    </citation>
    <scope>NUCLEOTIDE SEQUENCE [LARGE SCALE GENOMIC DNA]</scope>
    <source>
        <strain evidence="2 3">CECT 8075</strain>
    </source>
</reference>
<dbReference type="AlphaFoldDB" id="A0A7W5DW63"/>
<dbReference type="Gene3D" id="1.10.10.2910">
    <property type="match status" value="1"/>
</dbReference>
<dbReference type="PANTHER" id="PTHR43236">
    <property type="entry name" value="ANTITOXIN HIGA1"/>
    <property type="match status" value="1"/>
</dbReference>
<dbReference type="Proteomes" id="UP000536179">
    <property type="component" value="Unassembled WGS sequence"/>
</dbReference>
<evidence type="ECO:0000259" key="1">
    <source>
        <dbReference type="Pfam" id="PF06114"/>
    </source>
</evidence>
<dbReference type="EMBL" id="JACHXU010000003">
    <property type="protein sequence ID" value="MBB3205520.1"/>
    <property type="molecule type" value="Genomic_DNA"/>
</dbReference>